<dbReference type="Proteomes" id="UP000239757">
    <property type="component" value="Unassembled WGS sequence"/>
</dbReference>
<sequence>MGSTSCRRCQTGAKTREHLFRECPTAKETWEKLNIIWPISDANTDFEDWIKNIFDSHSMAKCKMIACFVINYLKELDGLNMHLLERRIHTDRWVALLGLRVLNLGLHLRLREVEIEGDSQPVIRKLESNKVAHVIASGGIKKRETTYLMHMVPSGVEEVMADD</sequence>
<proteinExistence type="predicted"/>
<dbReference type="EMBL" id="KZ669362">
    <property type="protein sequence ID" value="PPR85538.1"/>
    <property type="molecule type" value="Genomic_DNA"/>
</dbReference>
<reference evidence="1 2" key="1">
    <citation type="submission" date="2015-01" db="EMBL/GenBank/DDBJ databases">
        <title>Genome of allotetraploid Gossypium barbadense reveals genomic plasticity and fiber elongation in cotton evolution.</title>
        <authorList>
            <person name="Chen X."/>
            <person name="Liu X."/>
            <person name="Zhao B."/>
            <person name="Zheng H."/>
            <person name="Hu Y."/>
            <person name="Lu G."/>
            <person name="Yang C."/>
            <person name="Chen J."/>
            <person name="Shan C."/>
            <person name="Zhang L."/>
            <person name="Zhou Y."/>
            <person name="Wang L."/>
            <person name="Guo W."/>
            <person name="Bai Y."/>
            <person name="Ruan J."/>
            <person name="Shangguan X."/>
            <person name="Mao Y."/>
            <person name="Jiang J."/>
            <person name="Zhu Y."/>
            <person name="Lei J."/>
            <person name="Kang H."/>
            <person name="Chen S."/>
            <person name="He X."/>
            <person name="Wang R."/>
            <person name="Wang Y."/>
            <person name="Chen J."/>
            <person name="Wang L."/>
            <person name="Yu S."/>
            <person name="Wang B."/>
            <person name="Wei J."/>
            <person name="Song S."/>
            <person name="Lu X."/>
            <person name="Gao Z."/>
            <person name="Gu W."/>
            <person name="Deng X."/>
            <person name="Ma D."/>
            <person name="Wang S."/>
            <person name="Liang W."/>
            <person name="Fang L."/>
            <person name="Cai C."/>
            <person name="Zhu X."/>
            <person name="Zhou B."/>
            <person name="Zhang Y."/>
            <person name="Chen Z."/>
            <person name="Xu S."/>
            <person name="Zhu R."/>
            <person name="Wang S."/>
            <person name="Zhang T."/>
            <person name="Zhao G."/>
        </authorList>
    </citation>
    <scope>NUCLEOTIDE SEQUENCE [LARGE SCALE GENOMIC DNA]</scope>
    <source>
        <strain evidence="2">cv. Xinhai21</strain>
        <tissue evidence="1">Leaf</tissue>
    </source>
</reference>
<protein>
    <recommendedName>
        <fullName evidence="3">Reverse transcriptase zinc-binding domain-containing protein</fullName>
    </recommendedName>
</protein>
<gene>
    <name evidence="1" type="ORF">GOBAR_AA35150</name>
</gene>
<organism evidence="1 2">
    <name type="scientific">Gossypium barbadense</name>
    <name type="common">Sea Island cotton</name>
    <name type="synonym">Hibiscus barbadensis</name>
    <dbReference type="NCBI Taxonomy" id="3634"/>
    <lineage>
        <taxon>Eukaryota</taxon>
        <taxon>Viridiplantae</taxon>
        <taxon>Streptophyta</taxon>
        <taxon>Embryophyta</taxon>
        <taxon>Tracheophyta</taxon>
        <taxon>Spermatophyta</taxon>
        <taxon>Magnoliopsida</taxon>
        <taxon>eudicotyledons</taxon>
        <taxon>Gunneridae</taxon>
        <taxon>Pentapetalae</taxon>
        <taxon>rosids</taxon>
        <taxon>malvids</taxon>
        <taxon>Malvales</taxon>
        <taxon>Malvaceae</taxon>
        <taxon>Malvoideae</taxon>
        <taxon>Gossypium</taxon>
    </lineage>
</organism>
<evidence type="ECO:0008006" key="3">
    <source>
        <dbReference type="Google" id="ProtNLM"/>
    </source>
</evidence>
<evidence type="ECO:0000313" key="2">
    <source>
        <dbReference type="Proteomes" id="UP000239757"/>
    </source>
</evidence>
<accession>A0A2P5W369</accession>
<evidence type="ECO:0000313" key="1">
    <source>
        <dbReference type="EMBL" id="PPR85538.1"/>
    </source>
</evidence>
<dbReference type="AlphaFoldDB" id="A0A2P5W369"/>
<dbReference type="OrthoDB" id="1938430at2759"/>
<name>A0A2P5W369_GOSBA</name>